<evidence type="ECO:0000256" key="2">
    <source>
        <dbReference type="ARBA" id="ARBA00022519"/>
    </source>
</evidence>
<dbReference type="SUPFAM" id="SSF53955">
    <property type="entry name" value="Lysozyme-like"/>
    <property type="match status" value="1"/>
</dbReference>
<dbReference type="InterPro" id="IPR001264">
    <property type="entry name" value="Glyco_trans_51"/>
</dbReference>
<keyword evidence="3" id="KW-0328">Glycosyltransferase</keyword>
<keyword evidence="13" id="KW-1185">Reference proteome</keyword>
<dbReference type="EMBL" id="CP001804">
    <property type="protein sequence ID" value="ACY16659.1"/>
    <property type="molecule type" value="Genomic_DNA"/>
</dbReference>
<evidence type="ECO:0000256" key="8">
    <source>
        <dbReference type="ARBA" id="ARBA00022989"/>
    </source>
</evidence>
<dbReference type="Pfam" id="PF00912">
    <property type="entry name" value="Transgly"/>
    <property type="match status" value="1"/>
</dbReference>
<organism evidence="12 13">
    <name type="scientific">Haliangium ochraceum (strain DSM 14365 / JCM 11303 / SMP-2)</name>
    <dbReference type="NCBI Taxonomy" id="502025"/>
    <lineage>
        <taxon>Bacteria</taxon>
        <taxon>Pseudomonadati</taxon>
        <taxon>Myxococcota</taxon>
        <taxon>Polyangia</taxon>
        <taxon>Haliangiales</taxon>
        <taxon>Kofleriaceae</taxon>
        <taxon>Haliangium</taxon>
    </lineage>
</organism>
<keyword evidence="5" id="KW-0812">Transmembrane</keyword>
<dbReference type="InterPro" id="IPR023346">
    <property type="entry name" value="Lysozyme-like_dom_sf"/>
</dbReference>
<dbReference type="RefSeq" id="WP_012829257.1">
    <property type="nucleotide sequence ID" value="NC_013440.1"/>
</dbReference>
<evidence type="ECO:0000313" key="12">
    <source>
        <dbReference type="EMBL" id="ACY16659.1"/>
    </source>
</evidence>
<evidence type="ECO:0000256" key="6">
    <source>
        <dbReference type="ARBA" id="ARBA00022960"/>
    </source>
</evidence>
<dbReference type="InterPro" id="IPR036950">
    <property type="entry name" value="PBP_transglycosylase"/>
</dbReference>
<feature type="domain" description="Glycosyl transferase family 51" evidence="11">
    <location>
        <begin position="515"/>
        <end position="681"/>
    </location>
</feature>
<proteinExistence type="predicted"/>
<dbReference type="KEGG" id="hoh:Hoch_4161"/>
<keyword evidence="8" id="KW-1133">Transmembrane helix</keyword>
<protein>
    <submittedName>
        <fullName evidence="12">Glycosyl transferase family 51</fullName>
    </submittedName>
</protein>
<keyword evidence="6" id="KW-0133">Cell shape</keyword>
<evidence type="ECO:0000313" key="13">
    <source>
        <dbReference type="Proteomes" id="UP000001880"/>
    </source>
</evidence>
<dbReference type="Gene3D" id="1.10.3810.10">
    <property type="entry name" value="Biosynthetic peptidoglycan transglycosylase-like"/>
    <property type="match status" value="1"/>
</dbReference>
<evidence type="ECO:0000256" key="5">
    <source>
        <dbReference type="ARBA" id="ARBA00022692"/>
    </source>
</evidence>
<reference evidence="12 13" key="1">
    <citation type="journal article" date="2010" name="Stand. Genomic Sci.">
        <title>Complete genome sequence of Haliangium ochraceum type strain (SMP-2).</title>
        <authorList>
            <consortium name="US DOE Joint Genome Institute (JGI-PGF)"/>
            <person name="Ivanova N."/>
            <person name="Daum C."/>
            <person name="Lang E."/>
            <person name="Abt B."/>
            <person name="Kopitz M."/>
            <person name="Saunders E."/>
            <person name="Lapidus A."/>
            <person name="Lucas S."/>
            <person name="Glavina Del Rio T."/>
            <person name="Nolan M."/>
            <person name="Tice H."/>
            <person name="Copeland A."/>
            <person name="Cheng J.F."/>
            <person name="Chen F."/>
            <person name="Bruce D."/>
            <person name="Goodwin L."/>
            <person name="Pitluck S."/>
            <person name="Mavromatis K."/>
            <person name="Pati A."/>
            <person name="Mikhailova N."/>
            <person name="Chen A."/>
            <person name="Palaniappan K."/>
            <person name="Land M."/>
            <person name="Hauser L."/>
            <person name="Chang Y.J."/>
            <person name="Jeffries C.D."/>
            <person name="Detter J.C."/>
            <person name="Brettin T."/>
            <person name="Rohde M."/>
            <person name="Goker M."/>
            <person name="Bristow J."/>
            <person name="Markowitz V."/>
            <person name="Eisen J.A."/>
            <person name="Hugenholtz P."/>
            <person name="Kyrpides N.C."/>
            <person name="Klenk H.P."/>
        </authorList>
    </citation>
    <scope>NUCLEOTIDE SEQUENCE [LARGE SCALE GENOMIC DNA]</scope>
    <source>
        <strain evidence="13">DSM 14365 / CIP 107738 / JCM 11303 / AJ 13395 / SMP-2</strain>
    </source>
</reference>
<evidence type="ECO:0000256" key="3">
    <source>
        <dbReference type="ARBA" id="ARBA00022676"/>
    </source>
</evidence>
<dbReference type="Proteomes" id="UP000001880">
    <property type="component" value="Chromosome"/>
</dbReference>
<dbReference type="CAZy" id="GT51">
    <property type="family name" value="Glycosyltransferase Family 51"/>
</dbReference>
<evidence type="ECO:0000259" key="11">
    <source>
        <dbReference type="Pfam" id="PF00912"/>
    </source>
</evidence>
<dbReference type="PANTHER" id="PTHR30400">
    <property type="entry name" value="MONOFUNCTIONAL BIOSYNTHETIC PEPTIDOGLYCAN TRANSGLYCOSYLASE"/>
    <property type="match status" value="1"/>
</dbReference>
<dbReference type="eggNOG" id="COG0744">
    <property type="taxonomic scope" value="Bacteria"/>
</dbReference>
<name>D0LKT9_HALO1</name>
<keyword evidence="2" id="KW-0997">Cell inner membrane</keyword>
<keyword evidence="1" id="KW-1003">Cell membrane</keyword>
<evidence type="ECO:0000256" key="1">
    <source>
        <dbReference type="ARBA" id="ARBA00022475"/>
    </source>
</evidence>
<dbReference type="GO" id="GO:0008360">
    <property type="term" value="P:regulation of cell shape"/>
    <property type="evidence" value="ECO:0007669"/>
    <property type="project" value="UniProtKB-KW"/>
</dbReference>
<dbReference type="AlphaFoldDB" id="D0LKT9"/>
<dbReference type="GO" id="GO:0016020">
    <property type="term" value="C:membrane"/>
    <property type="evidence" value="ECO:0007669"/>
    <property type="project" value="InterPro"/>
</dbReference>
<evidence type="ECO:0000256" key="9">
    <source>
        <dbReference type="ARBA" id="ARBA00023136"/>
    </source>
</evidence>
<dbReference type="GO" id="GO:0071555">
    <property type="term" value="P:cell wall organization"/>
    <property type="evidence" value="ECO:0007669"/>
    <property type="project" value="UniProtKB-KW"/>
</dbReference>
<dbReference type="GO" id="GO:0009274">
    <property type="term" value="C:peptidoglycan-based cell wall"/>
    <property type="evidence" value="ECO:0007669"/>
    <property type="project" value="InterPro"/>
</dbReference>
<evidence type="ECO:0000256" key="4">
    <source>
        <dbReference type="ARBA" id="ARBA00022679"/>
    </source>
</evidence>
<keyword evidence="7" id="KW-0573">Peptidoglycan synthesis</keyword>
<keyword evidence="10" id="KW-0961">Cell wall biogenesis/degradation</keyword>
<dbReference type="InterPro" id="IPR011812">
    <property type="entry name" value="Pep_trsgly"/>
</dbReference>
<evidence type="ECO:0000256" key="10">
    <source>
        <dbReference type="ARBA" id="ARBA00023316"/>
    </source>
</evidence>
<keyword evidence="9" id="KW-0472">Membrane</keyword>
<dbReference type="GO" id="GO:0009252">
    <property type="term" value="P:peptidoglycan biosynthetic process"/>
    <property type="evidence" value="ECO:0007669"/>
    <property type="project" value="UniProtKB-KW"/>
</dbReference>
<dbReference type="HOGENOM" id="CLU_389213_0_0_7"/>
<dbReference type="GO" id="GO:0016763">
    <property type="term" value="F:pentosyltransferase activity"/>
    <property type="evidence" value="ECO:0007669"/>
    <property type="project" value="InterPro"/>
</dbReference>
<keyword evidence="4 12" id="KW-0808">Transferase</keyword>
<accession>D0LKT9</accession>
<evidence type="ECO:0000256" key="7">
    <source>
        <dbReference type="ARBA" id="ARBA00022984"/>
    </source>
</evidence>
<dbReference type="STRING" id="502025.Hoch_4161"/>
<sequence length="709" mass="76109">MSTSPPRHRETALLASTLALAVLVPLAARGHLRGQLDDELAPALGDITGERVRIGGVDADLTGVVRVSDLSVSNMASAEAIEAAAVPSLGELLRGRVELAELRIEGPRLDVHVDARGNTDFEAMVRKLRAHVQARRAETPADATASPTRWPRVAITGGALTVAIDDCGTAELRGIELAPQRGGVRALIADTDLALDCGAWRARGSLGRAAADIALPALTLERGLAVGGRLDIAAAVATQRTPQPVSLRELTVRTGVEDQPGLSIDGRVTRTGDDGLFSARSTRTERGIEVRLHARDMPLSPLAPLVPRSIDLGRAEGSGDVIVHLAETARVELRAALDGLLIDDRRVAQVPLEIAGSIDAALHSQSNAAPSAAVDDAAPGVALALEHARFTTGALVVEASGTLSYDDTEYWLPDRAEIALEVPRTDCGEAMAALPVPLRDHLSGLDMRGGFAAHLQLAFDREALDKTALALDIDIDGCEVLHEASDADPQALQQPFEQYFTSGTRRVIGPGQPGYAALSRLPEFLPRAFVAAEDARFHQHNGFDLFQIQRSLAVDLRDRAFVRGGSTISQQTVKNLFLSRRRTLARKFQEAVLTWRMEAHLDKREILERYLNIIELGPGIFGVEEAAHYWFGKPAAELALHEAAFLAALTPAPQTLSRRISEAGGIDANMQQRIHSILGGMRRERYISENEKSRAERETVVLAQAAVSG</sequence>
<dbReference type="PANTHER" id="PTHR30400:SF0">
    <property type="entry name" value="BIOSYNTHETIC PEPTIDOGLYCAN TRANSGLYCOSYLASE"/>
    <property type="match status" value="1"/>
</dbReference>
<gene>
    <name evidence="12" type="ordered locus">Hoch_4161</name>
</gene>